<dbReference type="AlphaFoldDB" id="A0A0F7ZPT4"/>
<feature type="domain" description="GH16" evidence="2">
    <location>
        <begin position="51"/>
        <end position="284"/>
    </location>
</feature>
<evidence type="ECO:0000313" key="4">
    <source>
        <dbReference type="Proteomes" id="UP000054481"/>
    </source>
</evidence>
<dbReference type="GO" id="GO:0005975">
    <property type="term" value="P:carbohydrate metabolic process"/>
    <property type="evidence" value="ECO:0007669"/>
    <property type="project" value="InterPro"/>
</dbReference>
<dbReference type="Gene3D" id="2.60.120.200">
    <property type="match status" value="1"/>
</dbReference>
<dbReference type="PANTHER" id="PTHR38121">
    <property type="entry name" value="GH16 DOMAIN-CONTAINING PROTEIN"/>
    <property type="match status" value="1"/>
</dbReference>
<gene>
    <name evidence="3" type="ORF">HIM_04511</name>
</gene>
<dbReference type="Pfam" id="PF00722">
    <property type="entry name" value="Glyco_hydro_16"/>
    <property type="match status" value="1"/>
</dbReference>
<keyword evidence="1" id="KW-0732">Signal</keyword>
<dbReference type="EMBL" id="KQ030513">
    <property type="protein sequence ID" value="KJZ76055.1"/>
    <property type="molecule type" value="Genomic_DNA"/>
</dbReference>
<dbReference type="InterPro" id="IPR000757">
    <property type="entry name" value="Beta-glucanase-like"/>
</dbReference>
<dbReference type="PROSITE" id="PS51762">
    <property type="entry name" value="GH16_2"/>
    <property type="match status" value="1"/>
</dbReference>
<reference evidence="3 4" key="1">
    <citation type="journal article" date="2014" name="Genome Biol. Evol.">
        <title>Comparative genomics and transcriptomics analyses reveal divergent lifestyle features of nematode endoparasitic fungus Hirsutella minnesotensis.</title>
        <authorList>
            <person name="Lai Y."/>
            <person name="Liu K."/>
            <person name="Zhang X."/>
            <person name="Zhang X."/>
            <person name="Li K."/>
            <person name="Wang N."/>
            <person name="Shu C."/>
            <person name="Wu Y."/>
            <person name="Wang C."/>
            <person name="Bushley K.E."/>
            <person name="Xiang M."/>
            <person name="Liu X."/>
        </authorList>
    </citation>
    <scope>NUCLEOTIDE SEQUENCE [LARGE SCALE GENOMIC DNA]</scope>
    <source>
        <strain evidence="3 4">3608</strain>
    </source>
</reference>
<evidence type="ECO:0000313" key="3">
    <source>
        <dbReference type="EMBL" id="KJZ76055.1"/>
    </source>
</evidence>
<organism evidence="3 4">
    <name type="scientific">Hirsutella minnesotensis 3608</name>
    <dbReference type="NCBI Taxonomy" id="1043627"/>
    <lineage>
        <taxon>Eukaryota</taxon>
        <taxon>Fungi</taxon>
        <taxon>Dikarya</taxon>
        <taxon>Ascomycota</taxon>
        <taxon>Pezizomycotina</taxon>
        <taxon>Sordariomycetes</taxon>
        <taxon>Hypocreomycetidae</taxon>
        <taxon>Hypocreales</taxon>
        <taxon>Ophiocordycipitaceae</taxon>
        <taxon>Hirsutella</taxon>
    </lineage>
</organism>
<dbReference type="CDD" id="cd00413">
    <property type="entry name" value="Glyco_hydrolase_16"/>
    <property type="match status" value="1"/>
</dbReference>
<dbReference type="OrthoDB" id="25131at2759"/>
<sequence>MLVPVILLAIAPALVSAACKCGFSTGEAADDGTHLLFTNMLESDFTNMESVSETNDGVPQQFNVSAQVARGRYGKSFSPSNIVARPKAIAEPQDSGSSAVGGLGLRVESTVRDGTISVAEVDSANMDMHWGSYRAGLKLTPVRGTCAAFFWYFNDTQEIDMEFLSQDYDAEKKKFPVNLVIQSQQSMEAGFDASKTGNYKRVNLPFDPTAGFHEYRFDYLPGRVAFYADSSKLADMEGAEMPTSAGHLILQHWSNGDPKWSGGPPKQDTVFLVSYVKAYFNSSGSQGFRGDQCADPICIIPDVTASNASTGGRFLGDAGTKKKDENGGSQMQSTNWAFMWTSTLLAALIVMTSK</sequence>
<keyword evidence="4" id="KW-1185">Reference proteome</keyword>
<evidence type="ECO:0000259" key="2">
    <source>
        <dbReference type="PROSITE" id="PS51762"/>
    </source>
</evidence>
<dbReference type="GO" id="GO:0004553">
    <property type="term" value="F:hydrolase activity, hydrolyzing O-glycosyl compounds"/>
    <property type="evidence" value="ECO:0007669"/>
    <property type="project" value="InterPro"/>
</dbReference>
<dbReference type="SUPFAM" id="SSF49899">
    <property type="entry name" value="Concanavalin A-like lectins/glucanases"/>
    <property type="match status" value="1"/>
</dbReference>
<feature type="signal peptide" evidence="1">
    <location>
        <begin position="1"/>
        <end position="17"/>
    </location>
</feature>
<protein>
    <recommendedName>
        <fullName evidence="2">GH16 domain-containing protein</fullName>
    </recommendedName>
</protein>
<dbReference type="InterPro" id="IPR013320">
    <property type="entry name" value="ConA-like_dom_sf"/>
</dbReference>
<dbReference type="PANTHER" id="PTHR38121:SF5">
    <property type="entry name" value="GH16 DOMAIN-CONTAINING PROTEIN"/>
    <property type="match status" value="1"/>
</dbReference>
<accession>A0A0F7ZPT4</accession>
<evidence type="ECO:0000256" key="1">
    <source>
        <dbReference type="SAM" id="SignalP"/>
    </source>
</evidence>
<feature type="chain" id="PRO_5002525974" description="GH16 domain-containing protein" evidence="1">
    <location>
        <begin position="18"/>
        <end position="354"/>
    </location>
</feature>
<name>A0A0F7ZPT4_9HYPO</name>
<proteinExistence type="predicted"/>
<dbReference type="Proteomes" id="UP000054481">
    <property type="component" value="Unassembled WGS sequence"/>
</dbReference>